<dbReference type="InterPro" id="IPR038740">
    <property type="entry name" value="BioF2-like_GNAT_dom"/>
</dbReference>
<dbReference type="InterPro" id="IPR016181">
    <property type="entry name" value="Acyl_CoA_acyltransferase"/>
</dbReference>
<evidence type="ECO:0000313" key="2">
    <source>
        <dbReference type="EMBL" id="MBB5404691.1"/>
    </source>
</evidence>
<sequence>MSLPLVLGPFAMKLLPPRLNTRLQLRKKLRRASGFQIAIAHRLRQLNVEDWRSVTAGQSFYFSPEYLQMIEAAGPANLEPRYALISDDDGPRATVCMQIVQVSLDHLGEQRNHKLKVPFKERVLICGNLLSYGQHGVCFAPGSTPAELWPAVAEALYRTRRSEKLDGQTNVILVKDILEADKMPSACLGELSYSAVETEPNMVLTLPEGIHTHDDYLASLASKYRNAVKSQIYKPFEAAGFRIERLEQVTPFSARLQDLYLQTHTNAKLRPFMLEQEYWPALALAAAASIAFHVAVKGSQIYGFVVTLKDAETAVVWHIGFDRETAANGVPLYLRLLHASLTQAIDFRCRRVSFGRTALAPKARIGCRPEPMQIWVRHRQPLLNQAIGPLLRLIQHEDAPECSPFKKTANHSEGL</sequence>
<keyword evidence="2" id="KW-0012">Acyltransferase</keyword>
<dbReference type="SUPFAM" id="SSF55729">
    <property type="entry name" value="Acyl-CoA N-acyltransferases (Nat)"/>
    <property type="match status" value="1"/>
</dbReference>
<feature type="domain" description="BioF2-like acetyltransferase" evidence="1">
    <location>
        <begin position="222"/>
        <end position="357"/>
    </location>
</feature>
<dbReference type="Proteomes" id="UP000592820">
    <property type="component" value="Unassembled WGS sequence"/>
</dbReference>
<gene>
    <name evidence="2" type="ORF">HDG41_006787</name>
</gene>
<dbReference type="AlphaFoldDB" id="A0A7W8LCZ8"/>
<dbReference type="GO" id="GO:0016746">
    <property type="term" value="F:acyltransferase activity"/>
    <property type="evidence" value="ECO:0007669"/>
    <property type="project" value="UniProtKB-KW"/>
</dbReference>
<keyword evidence="2" id="KW-0808">Transferase</keyword>
<organism evidence="2 3">
    <name type="scientific">Paraburkholderia youngii</name>
    <dbReference type="NCBI Taxonomy" id="2782701"/>
    <lineage>
        <taxon>Bacteria</taxon>
        <taxon>Pseudomonadati</taxon>
        <taxon>Pseudomonadota</taxon>
        <taxon>Betaproteobacteria</taxon>
        <taxon>Burkholderiales</taxon>
        <taxon>Burkholderiaceae</taxon>
        <taxon>Paraburkholderia</taxon>
    </lineage>
</organism>
<reference evidence="2 3" key="1">
    <citation type="submission" date="2020-08" db="EMBL/GenBank/DDBJ databases">
        <title>Genomic Encyclopedia of Type Strains, Phase IV (KMG-V): Genome sequencing to study the core and pangenomes of soil and plant-associated prokaryotes.</title>
        <authorList>
            <person name="Whitman W."/>
        </authorList>
    </citation>
    <scope>NUCLEOTIDE SEQUENCE [LARGE SCALE GENOMIC DNA]</scope>
    <source>
        <strain evidence="2 3">JPY162</strain>
    </source>
</reference>
<evidence type="ECO:0000313" key="3">
    <source>
        <dbReference type="Proteomes" id="UP000592820"/>
    </source>
</evidence>
<dbReference type="Gene3D" id="3.40.630.30">
    <property type="match status" value="1"/>
</dbReference>
<name>A0A7W8LCZ8_9BURK</name>
<evidence type="ECO:0000259" key="1">
    <source>
        <dbReference type="Pfam" id="PF13480"/>
    </source>
</evidence>
<protein>
    <submittedName>
        <fullName evidence="2">Putative N-acyltransferase</fullName>
    </submittedName>
</protein>
<dbReference type="EMBL" id="JACHDE010000022">
    <property type="protein sequence ID" value="MBB5404691.1"/>
    <property type="molecule type" value="Genomic_DNA"/>
</dbReference>
<proteinExistence type="predicted"/>
<accession>A0A7W8LCZ8</accession>
<comment type="caution">
    <text evidence="2">The sequence shown here is derived from an EMBL/GenBank/DDBJ whole genome shotgun (WGS) entry which is preliminary data.</text>
</comment>
<dbReference type="Pfam" id="PF13480">
    <property type="entry name" value="Acetyltransf_6"/>
    <property type="match status" value="1"/>
</dbReference>
<dbReference type="RefSeq" id="WP_260332407.1">
    <property type="nucleotide sequence ID" value="NZ_JACHDE010000022.1"/>
</dbReference>